<name>A0A8H8WYZ8_9HYPH</name>
<dbReference type="InterPro" id="IPR047216">
    <property type="entry name" value="Endonuclease_DUF559_bact"/>
</dbReference>
<dbReference type="InterPro" id="IPR007569">
    <property type="entry name" value="DUF559"/>
</dbReference>
<feature type="region of interest" description="Disordered" evidence="1">
    <location>
        <begin position="1"/>
        <end position="28"/>
    </location>
</feature>
<dbReference type="PANTHER" id="PTHR38590:SF1">
    <property type="entry name" value="BLL0828 PROTEIN"/>
    <property type="match status" value="1"/>
</dbReference>
<evidence type="ECO:0000313" key="3">
    <source>
        <dbReference type="EMBL" id="BCM86782.1"/>
    </source>
</evidence>
<dbReference type="PANTHER" id="PTHR38590">
    <property type="entry name" value="BLL0828 PROTEIN"/>
    <property type="match status" value="1"/>
</dbReference>
<evidence type="ECO:0000259" key="2">
    <source>
        <dbReference type="Pfam" id="PF04480"/>
    </source>
</evidence>
<gene>
    <name evidence="3" type="ORF">mvi_52430</name>
</gene>
<dbReference type="Proteomes" id="UP000663508">
    <property type="component" value="Chromosome"/>
</dbReference>
<dbReference type="EMBL" id="AP024145">
    <property type="protein sequence ID" value="BCM86782.1"/>
    <property type="molecule type" value="Genomic_DNA"/>
</dbReference>
<dbReference type="KEGG" id="mind:mvi_52430"/>
<feature type="domain" description="DUF559" evidence="2">
    <location>
        <begin position="265"/>
        <end position="329"/>
    </location>
</feature>
<dbReference type="Gene3D" id="3.40.960.10">
    <property type="entry name" value="VSR Endonuclease"/>
    <property type="match status" value="1"/>
</dbReference>
<evidence type="ECO:0000313" key="4">
    <source>
        <dbReference type="Proteomes" id="UP000663508"/>
    </source>
</evidence>
<proteinExistence type="predicted"/>
<reference evidence="3" key="1">
    <citation type="submission" date="2020-11" db="EMBL/GenBank/DDBJ databases">
        <title>Complete genome sequence of a novel pathogenic Methylobacterium strain isolated from rice in Vietnam.</title>
        <authorList>
            <person name="Lai K."/>
            <person name="Okazaki S."/>
            <person name="Higashi K."/>
            <person name="Mori H."/>
            <person name="Toyoda A."/>
            <person name="Kurokawa K."/>
        </authorList>
    </citation>
    <scope>NUCLEOTIDE SEQUENCE</scope>
    <source>
        <strain evidence="3">VL1</strain>
    </source>
</reference>
<dbReference type="Pfam" id="PF04480">
    <property type="entry name" value="DUF559"/>
    <property type="match status" value="1"/>
</dbReference>
<accession>A0A8H8WYZ8</accession>
<protein>
    <recommendedName>
        <fullName evidence="2">DUF559 domain-containing protein</fullName>
    </recommendedName>
</protein>
<dbReference type="AlphaFoldDB" id="A0A8H8WYZ8"/>
<evidence type="ECO:0000256" key="1">
    <source>
        <dbReference type="SAM" id="MobiDB-lite"/>
    </source>
</evidence>
<sequence length="343" mass="35988">MHGVSPAGPRGRSLALPRSRETTGSPPLTPVELAGRIAGLAGGARLAVLGLTRDGVGHLLAGAGIGRGALLVAAEEPRSAATVVDRVLDDLAELALARWPDWPDGTVPDVSGPWLKAAATLAVAGRPPRFRRAARALEFAQLLRAVDPGSVILVAEVDPASATRAAPVIEALEWCAGHGASCIAALPAAPPDTPPYDRILYGACRLGHPATPAASRFIPARSRAHPASAVERRVEAALAGDPELAGLFSGNEVVAVAGHGRQPRVDFLCREHRIVVELDGPEHQAEPRFGEDRHRDYELTVAGYLVLRLTNAQVADDLQRAIEKIRAVVRLRRAGPGPGDATR</sequence>
<organism evidence="3 4">
    <name type="scientific">Methylobacterium indicum</name>
    <dbReference type="NCBI Taxonomy" id="1775910"/>
    <lineage>
        <taxon>Bacteria</taxon>
        <taxon>Pseudomonadati</taxon>
        <taxon>Pseudomonadota</taxon>
        <taxon>Alphaproteobacteria</taxon>
        <taxon>Hyphomicrobiales</taxon>
        <taxon>Methylobacteriaceae</taxon>
        <taxon>Methylobacterium</taxon>
    </lineage>
</organism>